<evidence type="ECO:0000256" key="1">
    <source>
        <dbReference type="SAM" id="Phobius"/>
    </source>
</evidence>
<protein>
    <submittedName>
        <fullName evidence="2">Uncharacterized protein</fullName>
    </submittedName>
</protein>
<name>A0A366ESJ6_9BACI</name>
<keyword evidence="1" id="KW-0812">Transmembrane</keyword>
<feature type="transmembrane region" description="Helical" evidence="1">
    <location>
        <begin position="48"/>
        <end position="70"/>
    </location>
</feature>
<keyword evidence="1" id="KW-0472">Membrane</keyword>
<gene>
    <name evidence="2" type="ORF">DET59_10499</name>
</gene>
<sequence>MDDKMLEKRMELLNQSYKKIPDQTNPSDIIQAIKQEGKSQKKRPLIHWPYVASFIGVLLIGAVLILQLTMDEPGRQNGDQADFAGESDQRLHREIEDAKAQYELRKIQAMERLGFTEVIFNSTVIAREAGRHLTYIESIPKRDFSNERKVEWVQRASEELDQILATPDVMMKNLKAPLTKEEAEVWVDDFIQKEQDVLPLYEDVLNDYKEYWKPHVEDGKFNMKEFNHMKNDYPPKLWLLRDGIFNNAVKLSYNSEADRLEATLDVDYFRMITNRDALPEGYELYLITRFDPVIQAGELTGTWKEAADRLMDYEKMLKELPDNSRFRVEVKHEYNLLYQYFTNGNVYQPIFNESDELKSHVEEAYRYILKEYPDYTTSLHLKEVYEELRRVNFVKPDRWVQKTPVILSSETEELYKER</sequence>
<evidence type="ECO:0000313" key="3">
    <source>
        <dbReference type="Proteomes" id="UP000252118"/>
    </source>
</evidence>
<dbReference type="OrthoDB" id="2725889at2"/>
<comment type="caution">
    <text evidence="2">The sequence shown here is derived from an EMBL/GenBank/DDBJ whole genome shotgun (WGS) entry which is preliminary data.</text>
</comment>
<dbReference type="EMBL" id="QNRJ01000004">
    <property type="protein sequence ID" value="RBP05382.1"/>
    <property type="molecule type" value="Genomic_DNA"/>
</dbReference>
<dbReference type="RefSeq" id="WP_113968912.1">
    <property type="nucleotide sequence ID" value="NZ_QNRJ01000004.1"/>
</dbReference>
<evidence type="ECO:0000313" key="2">
    <source>
        <dbReference type="EMBL" id="RBP05382.1"/>
    </source>
</evidence>
<reference evidence="2 3" key="1">
    <citation type="submission" date="2018-06" db="EMBL/GenBank/DDBJ databases">
        <title>Freshwater and sediment microbial communities from various areas in North America, analyzing microbe dynamics in response to fracking.</title>
        <authorList>
            <person name="Lamendella R."/>
        </authorList>
    </citation>
    <scope>NUCLEOTIDE SEQUENCE [LARGE SCALE GENOMIC DNA]</scope>
    <source>
        <strain evidence="2 3">97B</strain>
    </source>
</reference>
<accession>A0A366ESJ6</accession>
<keyword evidence="1" id="KW-1133">Transmembrane helix</keyword>
<proteinExistence type="predicted"/>
<dbReference type="AlphaFoldDB" id="A0A366ESJ6"/>
<dbReference type="Proteomes" id="UP000252118">
    <property type="component" value="Unassembled WGS sequence"/>
</dbReference>
<organism evidence="2 3">
    <name type="scientific">Rossellomorea aquimaris</name>
    <dbReference type="NCBI Taxonomy" id="189382"/>
    <lineage>
        <taxon>Bacteria</taxon>
        <taxon>Bacillati</taxon>
        <taxon>Bacillota</taxon>
        <taxon>Bacilli</taxon>
        <taxon>Bacillales</taxon>
        <taxon>Bacillaceae</taxon>
        <taxon>Rossellomorea</taxon>
    </lineage>
</organism>